<feature type="region of interest" description="Disordered" evidence="8">
    <location>
        <begin position="640"/>
        <end position="672"/>
    </location>
</feature>
<feature type="transmembrane region" description="Helical" evidence="9">
    <location>
        <begin position="239"/>
        <end position="261"/>
    </location>
</feature>
<keyword evidence="6 9" id="KW-1133">Transmembrane helix</keyword>
<evidence type="ECO:0000313" key="10">
    <source>
        <dbReference type="EMBL" id="SDN84060.1"/>
    </source>
</evidence>
<keyword evidence="3" id="KW-0813">Transport</keyword>
<evidence type="ECO:0000256" key="5">
    <source>
        <dbReference type="ARBA" id="ARBA00022692"/>
    </source>
</evidence>
<feature type="transmembrane region" description="Helical" evidence="9">
    <location>
        <begin position="38"/>
        <end position="60"/>
    </location>
</feature>
<feature type="transmembrane region" description="Helical" evidence="9">
    <location>
        <begin position="185"/>
        <end position="204"/>
    </location>
</feature>
<keyword evidence="7 9" id="KW-0472">Membrane</keyword>
<dbReference type="STRING" id="1166073.SAMN05192530_102135"/>
<dbReference type="GO" id="GO:0005886">
    <property type="term" value="C:plasma membrane"/>
    <property type="evidence" value="ECO:0007669"/>
    <property type="project" value="UniProtKB-SubCell"/>
</dbReference>
<evidence type="ECO:0000256" key="3">
    <source>
        <dbReference type="ARBA" id="ARBA00022448"/>
    </source>
</evidence>
<evidence type="ECO:0000256" key="7">
    <source>
        <dbReference type="ARBA" id="ARBA00023136"/>
    </source>
</evidence>
<keyword evidence="5 9" id="KW-0812">Transmembrane</keyword>
<feature type="transmembrane region" description="Helical" evidence="9">
    <location>
        <begin position="67"/>
        <end position="92"/>
    </location>
</feature>
<evidence type="ECO:0000256" key="1">
    <source>
        <dbReference type="ARBA" id="ARBA00004651"/>
    </source>
</evidence>
<dbReference type="Proteomes" id="UP000198793">
    <property type="component" value="Unassembled WGS sequence"/>
</dbReference>
<sequence length="672" mass="72087">MDIVTSQMLRRALPLFTALAVSVLILTVGSILYLGREIFVPFALGILLSFILAPIVIALQKRRVPRILAVSIAMVTATALILALGFAIAMQISALVGEIPTYRITVQQKIEALSQSAQASGDGPWSRAVRSLEGMAEDFQNLGAPATSAAAGAAPAVQAAPQPIPVVVQNQDSILSTATTVITPLLSPLATFGIVIVFAIFILLQKEDLRNRFIRLAGTDDLQQTTAAIDDAAHRLSRLLLFQLGVNALFGVVTATGLWFLGVPSPILWGILGGVLRFIPYVGGFVGAGLPMLLAFAVDPGWSMIIWTAILYIGAEALLSNVVEPVLYGHSTGLSPVAILLAATVWTLLWGAVGLILATPLTICLVVLGRHVPRLEFIDVMLGDRPALMPPQIFYQRMLAGAPEEAAEQAREFLRERELATYYDEVALEGLRIAHEDVARFAVKEDRLDTLRASTLRLVDSLKGVGVAGVSARRRAGAAKHLTAEAAAAVDAAGPDQAATRIVQRREDLAPEWQGETPVICLSGANALDEAVTAMLAQVLNRHGLGTRHVSLAEMRRNPPSREDAQDVALVCLSFIEPLSTVHLRQAVRQVHRVAPKARIMVGIWRQRDPAMLQDLKRRVHADALVTTLNSALAAALELSKGRPSVPVREEPKRKAPPEEATRVEAAAPVPA</sequence>
<dbReference type="EMBL" id="FNIT01000002">
    <property type="protein sequence ID" value="SDN84060.1"/>
    <property type="molecule type" value="Genomic_DNA"/>
</dbReference>
<evidence type="ECO:0000313" key="11">
    <source>
        <dbReference type="Proteomes" id="UP000198793"/>
    </source>
</evidence>
<feature type="transmembrane region" description="Helical" evidence="9">
    <location>
        <begin position="335"/>
        <end position="368"/>
    </location>
</feature>
<evidence type="ECO:0000256" key="6">
    <source>
        <dbReference type="ARBA" id="ARBA00022989"/>
    </source>
</evidence>
<proteinExistence type="inferred from homology"/>
<comment type="similarity">
    <text evidence="2">Belongs to the autoinducer-2 exporter (AI-2E) (TC 2.A.86) family.</text>
</comment>
<dbReference type="PANTHER" id="PTHR21716">
    <property type="entry name" value="TRANSMEMBRANE PROTEIN"/>
    <property type="match status" value="1"/>
</dbReference>
<keyword evidence="4" id="KW-1003">Cell membrane</keyword>
<keyword evidence="11" id="KW-1185">Reference proteome</keyword>
<comment type="subcellular location">
    <subcellularLocation>
        <location evidence="1">Cell membrane</location>
        <topology evidence="1">Multi-pass membrane protein</topology>
    </subcellularLocation>
</comment>
<dbReference type="RefSeq" id="WP_244519485.1">
    <property type="nucleotide sequence ID" value="NZ_FNIT01000002.1"/>
</dbReference>
<dbReference type="AlphaFoldDB" id="A0A1H0ENX6"/>
<feature type="compositionally biased region" description="Basic and acidic residues" evidence="8">
    <location>
        <begin position="648"/>
        <end position="663"/>
    </location>
</feature>
<evidence type="ECO:0000256" key="2">
    <source>
        <dbReference type="ARBA" id="ARBA00009773"/>
    </source>
</evidence>
<feature type="transmembrane region" description="Helical" evidence="9">
    <location>
        <begin position="12"/>
        <end position="32"/>
    </location>
</feature>
<dbReference type="InterPro" id="IPR002549">
    <property type="entry name" value="AI-2E-like"/>
</dbReference>
<dbReference type="PANTHER" id="PTHR21716:SF53">
    <property type="entry name" value="PERMEASE PERM-RELATED"/>
    <property type="match status" value="1"/>
</dbReference>
<protein>
    <submittedName>
        <fullName evidence="10">Predicted PurR-regulated permease PerM</fullName>
    </submittedName>
</protein>
<name>A0A1H0ENX6_9HYPH</name>
<dbReference type="Pfam" id="PF01594">
    <property type="entry name" value="AI-2E_transport"/>
    <property type="match status" value="1"/>
</dbReference>
<organism evidence="10 11">
    <name type="scientific">Aureimonas jatrophae</name>
    <dbReference type="NCBI Taxonomy" id="1166073"/>
    <lineage>
        <taxon>Bacteria</taxon>
        <taxon>Pseudomonadati</taxon>
        <taxon>Pseudomonadota</taxon>
        <taxon>Alphaproteobacteria</taxon>
        <taxon>Hyphomicrobiales</taxon>
        <taxon>Aurantimonadaceae</taxon>
        <taxon>Aureimonas</taxon>
    </lineage>
</organism>
<evidence type="ECO:0000256" key="9">
    <source>
        <dbReference type="SAM" id="Phobius"/>
    </source>
</evidence>
<accession>A0A1H0ENX6</accession>
<evidence type="ECO:0000256" key="8">
    <source>
        <dbReference type="SAM" id="MobiDB-lite"/>
    </source>
</evidence>
<gene>
    <name evidence="10" type="ORF">SAMN05192530_102135</name>
</gene>
<evidence type="ECO:0000256" key="4">
    <source>
        <dbReference type="ARBA" id="ARBA00022475"/>
    </source>
</evidence>
<reference evidence="10 11" key="1">
    <citation type="submission" date="2016-10" db="EMBL/GenBank/DDBJ databases">
        <authorList>
            <person name="de Groot N.N."/>
        </authorList>
    </citation>
    <scope>NUCLEOTIDE SEQUENCE [LARGE SCALE GENOMIC DNA]</scope>
    <source>
        <strain evidence="11">L7-484,KACC 16230,DSM 25025</strain>
    </source>
</reference>